<protein>
    <submittedName>
        <fullName evidence="1">Uncharacterized protein</fullName>
    </submittedName>
</protein>
<organism evidence="1 2">
    <name type="scientific">Elysia crispata</name>
    <name type="common">lettuce slug</name>
    <dbReference type="NCBI Taxonomy" id="231223"/>
    <lineage>
        <taxon>Eukaryota</taxon>
        <taxon>Metazoa</taxon>
        <taxon>Spiralia</taxon>
        <taxon>Lophotrochozoa</taxon>
        <taxon>Mollusca</taxon>
        <taxon>Gastropoda</taxon>
        <taxon>Heterobranchia</taxon>
        <taxon>Euthyneura</taxon>
        <taxon>Panpulmonata</taxon>
        <taxon>Sacoglossa</taxon>
        <taxon>Placobranchoidea</taxon>
        <taxon>Plakobranchidae</taxon>
        <taxon>Elysia</taxon>
    </lineage>
</organism>
<dbReference type="AlphaFoldDB" id="A0AAE1DH39"/>
<dbReference type="EMBL" id="JAWDGP010003856">
    <property type="protein sequence ID" value="KAK3770341.1"/>
    <property type="molecule type" value="Genomic_DNA"/>
</dbReference>
<evidence type="ECO:0000313" key="2">
    <source>
        <dbReference type="Proteomes" id="UP001283361"/>
    </source>
</evidence>
<keyword evidence="2" id="KW-1185">Reference proteome</keyword>
<sequence length="68" mass="8003">MFLEFAEPVITCKDKGILQQIWLHPGLTARTFLRPLLANQIRLLLFLFFKTRSRNIDRGFLRLSNLAE</sequence>
<name>A0AAE1DH39_9GAST</name>
<proteinExistence type="predicted"/>
<evidence type="ECO:0000313" key="1">
    <source>
        <dbReference type="EMBL" id="KAK3770341.1"/>
    </source>
</evidence>
<accession>A0AAE1DH39</accession>
<reference evidence="1" key="1">
    <citation type="journal article" date="2023" name="G3 (Bethesda)">
        <title>A reference genome for the long-term kleptoplast-retaining sea slug Elysia crispata morphotype clarki.</title>
        <authorList>
            <person name="Eastman K.E."/>
            <person name="Pendleton A.L."/>
            <person name="Shaikh M.A."/>
            <person name="Suttiyut T."/>
            <person name="Ogas R."/>
            <person name="Tomko P."/>
            <person name="Gavelis G."/>
            <person name="Widhalm J.R."/>
            <person name="Wisecaver J.H."/>
        </authorList>
    </citation>
    <scope>NUCLEOTIDE SEQUENCE</scope>
    <source>
        <strain evidence="1">ECLA1</strain>
    </source>
</reference>
<gene>
    <name evidence="1" type="ORF">RRG08_029994</name>
</gene>
<dbReference type="Proteomes" id="UP001283361">
    <property type="component" value="Unassembled WGS sequence"/>
</dbReference>
<comment type="caution">
    <text evidence="1">The sequence shown here is derived from an EMBL/GenBank/DDBJ whole genome shotgun (WGS) entry which is preliminary data.</text>
</comment>